<dbReference type="PANTHER" id="PTHR48111">
    <property type="entry name" value="REGULATOR OF RPOS"/>
    <property type="match status" value="1"/>
</dbReference>
<dbReference type="CDD" id="cd17555">
    <property type="entry name" value="REC_RssB-like"/>
    <property type="match status" value="1"/>
</dbReference>
<dbReference type="FunFam" id="3.40.50.2300:FF:000301">
    <property type="entry name" value="Response regulator receiver"/>
    <property type="match status" value="1"/>
</dbReference>
<dbReference type="Proteomes" id="UP000028006">
    <property type="component" value="Unassembled WGS sequence"/>
</dbReference>
<dbReference type="InterPro" id="IPR001789">
    <property type="entry name" value="Sig_transdc_resp-reg_receiver"/>
</dbReference>
<evidence type="ECO:0000313" key="9">
    <source>
        <dbReference type="Proteomes" id="UP000028006"/>
    </source>
</evidence>
<dbReference type="Gene3D" id="3.60.40.10">
    <property type="entry name" value="PPM-type phosphatase domain"/>
    <property type="match status" value="1"/>
</dbReference>
<accession>A0A081N5Y7</accession>
<gene>
    <name evidence="8" type="ORF">GZ77_16505</name>
</gene>
<evidence type="ECO:0000313" key="8">
    <source>
        <dbReference type="EMBL" id="KEQ13860.1"/>
    </source>
</evidence>
<comment type="caution">
    <text evidence="8">The sequence shown here is derived from an EMBL/GenBank/DDBJ whole genome shotgun (WGS) entry which is preliminary data.</text>
</comment>
<dbReference type="PROSITE" id="PS50110">
    <property type="entry name" value="RESPONSE_REGULATORY"/>
    <property type="match status" value="1"/>
</dbReference>
<organism evidence="8 9">
    <name type="scientific">Endozoicomonas montiporae</name>
    <dbReference type="NCBI Taxonomy" id="1027273"/>
    <lineage>
        <taxon>Bacteria</taxon>
        <taxon>Pseudomonadati</taxon>
        <taxon>Pseudomonadota</taxon>
        <taxon>Gammaproteobacteria</taxon>
        <taxon>Oceanospirillales</taxon>
        <taxon>Endozoicomonadaceae</taxon>
        <taxon>Endozoicomonas</taxon>
    </lineage>
</organism>
<keyword evidence="9" id="KW-1185">Reference proteome</keyword>
<keyword evidence="5" id="KW-0804">Transcription</keyword>
<dbReference type="Gene3D" id="1.20.5.390">
    <property type="entry name" value="L1 transposable element, trimerization domain"/>
    <property type="match status" value="1"/>
</dbReference>
<dbReference type="Pfam" id="PF00072">
    <property type="entry name" value="Response_reg"/>
    <property type="match status" value="1"/>
</dbReference>
<dbReference type="eggNOG" id="COG0745">
    <property type="taxonomic scope" value="Bacteria"/>
</dbReference>
<evidence type="ECO:0000256" key="3">
    <source>
        <dbReference type="ARBA" id="ARBA00023015"/>
    </source>
</evidence>
<dbReference type="Pfam" id="PF07228">
    <property type="entry name" value="SpoIIE"/>
    <property type="match status" value="1"/>
</dbReference>
<name>A0A081N5Y7_9GAMM</name>
<evidence type="ECO:0000259" key="7">
    <source>
        <dbReference type="PROSITE" id="PS50110"/>
    </source>
</evidence>
<dbReference type="GO" id="GO:0000156">
    <property type="term" value="F:phosphorelay response regulator activity"/>
    <property type="evidence" value="ECO:0007669"/>
    <property type="project" value="TreeGrafter"/>
</dbReference>
<keyword evidence="2" id="KW-0902">Two-component regulatory system</keyword>
<keyword evidence="1 6" id="KW-0597">Phosphoprotein</keyword>
<dbReference type="SMART" id="SM00448">
    <property type="entry name" value="REC"/>
    <property type="match status" value="1"/>
</dbReference>
<dbReference type="PANTHER" id="PTHR48111:SF1">
    <property type="entry name" value="TWO-COMPONENT RESPONSE REGULATOR ORR33"/>
    <property type="match status" value="1"/>
</dbReference>
<proteinExistence type="predicted"/>
<dbReference type="GO" id="GO:0000976">
    <property type="term" value="F:transcription cis-regulatory region binding"/>
    <property type="evidence" value="ECO:0007669"/>
    <property type="project" value="TreeGrafter"/>
</dbReference>
<dbReference type="GO" id="GO:0006355">
    <property type="term" value="P:regulation of DNA-templated transcription"/>
    <property type="evidence" value="ECO:0007669"/>
    <property type="project" value="TreeGrafter"/>
</dbReference>
<evidence type="ECO:0000256" key="5">
    <source>
        <dbReference type="ARBA" id="ARBA00023163"/>
    </source>
</evidence>
<dbReference type="InterPro" id="IPR036457">
    <property type="entry name" value="PPM-type-like_dom_sf"/>
</dbReference>
<evidence type="ECO:0000256" key="4">
    <source>
        <dbReference type="ARBA" id="ARBA00023125"/>
    </source>
</evidence>
<dbReference type="RefSeq" id="WP_034877125.1">
    <property type="nucleotide sequence ID" value="NZ_JOKG01000003.1"/>
</dbReference>
<protein>
    <submittedName>
        <fullName evidence="8">Chemotaxis protein CheY</fullName>
    </submittedName>
</protein>
<dbReference type="InterPro" id="IPR049510">
    <property type="entry name" value="RssB-like_REC"/>
</dbReference>
<dbReference type="Gene3D" id="3.40.50.2300">
    <property type="match status" value="1"/>
</dbReference>
<keyword evidence="4" id="KW-0238">DNA-binding</keyword>
<dbReference type="InterPro" id="IPR001932">
    <property type="entry name" value="PPM-type_phosphatase-like_dom"/>
</dbReference>
<dbReference type="GO" id="GO:0032993">
    <property type="term" value="C:protein-DNA complex"/>
    <property type="evidence" value="ECO:0007669"/>
    <property type="project" value="TreeGrafter"/>
</dbReference>
<dbReference type="GO" id="GO:0005829">
    <property type="term" value="C:cytosol"/>
    <property type="evidence" value="ECO:0007669"/>
    <property type="project" value="TreeGrafter"/>
</dbReference>
<dbReference type="eggNOG" id="COG2208">
    <property type="taxonomic scope" value="Bacteria"/>
</dbReference>
<dbReference type="SUPFAM" id="SSF52172">
    <property type="entry name" value="CheY-like"/>
    <property type="match status" value="1"/>
</dbReference>
<keyword evidence="3" id="KW-0805">Transcription regulation</keyword>
<feature type="modified residue" description="4-aspartylphosphate" evidence="6">
    <location>
        <position position="56"/>
    </location>
</feature>
<dbReference type="EMBL" id="JOKG01000003">
    <property type="protein sequence ID" value="KEQ13860.1"/>
    <property type="molecule type" value="Genomic_DNA"/>
</dbReference>
<feature type="domain" description="Response regulatory" evidence="7">
    <location>
        <begin position="7"/>
        <end position="121"/>
    </location>
</feature>
<reference evidence="8 9" key="1">
    <citation type="submission" date="2014-06" db="EMBL/GenBank/DDBJ databases">
        <title>Whole Genome Sequences of Three Symbiotic Endozoicomonas Bacteria.</title>
        <authorList>
            <person name="Neave M.J."/>
            <person name="Apprill A."/>
            <person name="Voolstra C.R."/>
        </authorList>
    </citation>
    <scope>NUCLEOTIDE SEQUENCE [LARGE SCALE GENOMIC DNA]</scope>
    <source>
        <strain evidence="8 9">LMG 24815</strain>
    </source>
</reference>
<evidence type="ECO:0000256" key="2">
    <source>
        <dbReference type="ARBA" id="ARBA00023012"/>
    </source>
</evidence>
<dbReference type="InterPro" id="IPR039420">
    <property type="entry name" value="WalR-like"/>
</dbReference>
<evidence type="ECO:0000256" key="1">
    <source>
        <dbReference type="ARBA" id="ARBA00022553"/>
    </source>
</evidence>
<evidence type="ECO:0000256" key="6">
    <source>
        <dbReference type="PROSITE-ProRule" id="PRU00169"/>
    </source>
</evidence>
<dbReference type="AlphaFoldDB" id="A0A081N5Y7"/>
<sequence length="392" mass="43472">MSRVGNTILVIDDDTIVRESIVAYLEDSGFNILQAENGELGLTVFKDSHPDLILCDLRMPRMDGLGVLRNVREISPEIPFIVVSGAGVMADVVEALRLGASDYIIKPIVDLEVLEYAINRALETAQLAVENRRYRESLEEAIKTLEGNLQLLKEDQKAGREVQMRMLPRKPLEFEGYKVDHHIIPSLYLSGDFVDYFALNDHCFAFYLADVSGHGASSAFVTVLLKHMSINLLQEYQAHGGKARVKPSHVLSFINRNLLKSALGKHVAVFGGVVDTRNHTLTYAFGGHYPLPILQKSGETSLIEGRGLPVGLFEDARFEDVTIDLPEQFTLTILSDGILEVLPQSSHEEKEQYMLSVIRDGAHTVPALTKKLGLDAMREAPDDVALLVLARN</sequence>
<dbReference type="SMART" id="SM00331">
    <property type="entry name" value="PP2C_SIG"/>
    <property type="match status" value="1"/>
</dbReference>
<dbReference type="InterPro" id="IPR011006">
    <property type="entry name" value="CheY-like_superfamily"/>
</dbReference>